<dbReference type="RefSeq" id="WP_270677399.1">
    <property type="nucleotide sequence ID" value="NZ_JAQFWP010000014.1"/>
</dbReference>
<name>A0ABT4TJG0_9ACTN</name>
<protein>
    <submittedName>
        <fullName evidence="1">Uncharacterized protein</fullName>
    </submittedName>
</protein>
<gene>
    <name evidence="1" type="ORF">O4U47_09825</name>
</gene>
<sequence length="85" mass="10122">MEDEDEDRRRVAAHIEWQKQGAWVVVWGAYTRRYWAFARWPVPPGGAVVHATDPEALYGEMRKTEREYDFLRWRYGGRQAGRPAR</sequence>
<evidence type="ECO:0000313" key="2">
    <source>
        <dbReference type="Proteomes" id="UP001165685"/>
    </source>
</evidence>
<evidence type="ECO:0000313" key="1">
    <source>
        <dbReference type="EMBL" id="MDA2804810.1"/>
    </source>
</evidence>
<keyword evidence="2" id="KW-1185">Reference proteome</keyword>
<dbReference type="Proteomes" id="UP001165685">
    <property type="component" value="Unassembled WGS sequence"/>
</dbReference>
<comment type="caution">
    <text evidence="1">The sequence shown here is derived from an EMBL/GenBank/DDBJ whole genome shotgun (WGS) entry which is preliminary data.</text>
</comment>
<organism evidence="1 2">
    <name type="scientific">Nocardiopsis suaedae</name>
    <dbReference type="NCBI Taxonomy" id="3018444"/>
    <lineage>
        <taxon>Bacteria</taxon>
        <taxon>Bacillati</taxon>
        <taxon>Actinomycetota</taxon>
        <taxon>Actinomycetes</taxon>
        <taxon>Streptosporangiales</taxon>
        <taxon>Nocardiopsidaceae</taxon>
        <taxon>Nocardiopsis</taxon>
    </lineage>
</organism>
<reference evidence="1" key="1">
    <citation type="submission" date="2023-01" db="EMBL/GenBank/DDBJ databases">
        <title>Draft genome sequence of Nocardiopsis sp. LSu2-4 isolated from halophytes.</title>
        <authorList>
            <person name="Duangmal K."/>
            <person name="Chantavorakit T."/>
        </authorList>
    </citation>
    <scope>NUCLEOTIDE SEQUENCE</scope>
    <source>
        <strain evidence="1">LSu2-4</strain>
    </source>
</reference>
<proteinExistence type="predicted"/>
<accession>A0ABT4TJG0</accession>
<dbReference type="EMBL" id="JAQFWP010000014">
    <property type="protein sequence ID" value="MDA2804810.1"/>
    <property type="molecule type" value="Genomic_DNA"/>
</dbReference>